<protein>
    <submittedName>
        <fullName evidence="2">Uncharacterized protein</fullName>
    </submittedName>
</protein>
<feature type="transmembrane region" description="Helical" evidence="1">
    <location>
        <begin position="570"/>
        <end position="587"/>
    </location>
</feature>
<keyword evidence="1" id="KW-0472">Membrane</keyword>
<name>A0ABN3LPP5_9MICO</name>
<feature type="transmembrane region" description="Helical" evidence="1">
    <location>
        <begin position="447"/>
        <end position="470"/>
    </location>
</feature>
<dbReference type="Proteomes" id="UP001500730">
    <property type="component" value="Unassembled WGS sequence"/>
</dbReference>
<feature type="transmembrane region" description="Helical" evidence="1">
    <location>
        <begin position="412"/>
        <end position="435"/>
    </location>
</feature>
<gene>
    <name evidence="2" type="ORF">GCM10009858_24720</name>
</gene>
<feature type="transmembrane region" description="Helical" evidence="1">
    <location>
        <begin position="545"/>
        <end position="563"/>
    </location>
</feature>
<proteinExistence type="predicted"/>
<feature type="transmembrane region" description="Helical" evidence="1">
    <location>
        <begin position="691"/>
        <end position="714"/>
    </location>
</feature>
<feature type="transmembrane region" description="Helical" evidence="1">
    <location>
        <begin position="341"/>
        <end position="364"/>
    </location>
</feature>
<comment type="caution">
    <text evidence="2">The sequence shown here is derived from an EMBL/GenBank/DDBJ whole genome shotgun (WGS) entry which is preliminary data.</text>
</comment>
<evidence type="ECO:0000256" key="1">
    <source>
        <dbReference type="SAM" id="Phobius"/>
    </source>
</evidence>
<reference evidence="2 3" key="1">
    <citation type="journal article" date="2019" name="Int. J. Syst. Evol. Microbiol.">
        <title>The Global Catalogue of Microorganisms (GCM) 10K type strain sequencing project: providing services to taxonomists for standard genome sequencing and annotation.</title>
        <authorList>
            <consortium name="The Broad Institute Genomics Platform"/>
            <consortium name="The Broad Institute Genome Sequencing Center for Infectious Disease"/>
            <person name="Wu L."/>
            <person name="Ma J."/>
        </authorList>
    </citation>
    <scope>NUCLEOTIDE SEQUENCE [LARGE SCALE GENOMIC DNA]</scope>
    <source>
        <strain evidence="2 3">JCM 16259</strain>
    </source>
</reference>
<dbReference type="RefSeq" id="WP_344255219.1">
    <property type="nucleotide sequence ID" value="NZ_BAAARE010000010.1"/>
</dbReference>
<feature type="transmembrane region" description="Helical" evidence="1">
    <location>
        <begin position="625"/>
        <end position="647"/>
    </location>
</feature>
<evidence type="ECO:0000313" key="2">
    <source>
        <dbReference type="EMBL" id="GAA2485827.1"/>
    </source>
</evidence>
<feature type="transmembrane region" description="Helical" evidence="1">
    <location>
        <begin position="518"/>
        <end position="539"/>
    </location>
</feature>
<dbReference type="EMBL" id="BAAARE010000010">
    <property type="protein sequence ID" value="GAA2485827.1"/>
    <property type="molecule type" value="Genomic_DNA"/>
</dbReference>
<organism evidence="2 3">
    <name type="scientific">Terrabacter carboxydivorans</name>
    <dbReference type="NCBI Taxonomy" id="619730"/>
    <lineage>
        <taxon>Bacteria</taxon>
        <taxon>Bacillati</taxon>
        <taxon>Actinomycetota</taxon>
        <taxon>Actinomycetes</taxon>
        <taxon>Micrococcales</taxon>
        <taxon>Intrasporangiaceae</taxon>
        <taxon>Terrabacter</taxon>
    </lineage>
</organism>
<feature type="transmembrane region" description="Helical" evidence="1">
    <location>
        <begin position="385"/>
        <end position="406"/>
    </location>
</feature>
<sequence>MIRRHPVKTLVVLLLVMVAALTLAYAKRTTVPVPPTAQPQPGESLVVVGLGGLSWDDVSAEDTPTLWGLLRDGSAASVSVKSLRLTTCPTDGWATVSAGEAAGPDTSEARPQCSPLPSVAGSATDGLRVIGFDALAKASHDAEFRAQLGLLGDSFAADKTCIQAIGPGAGLAAATSDGKVAKYAPFQATTLVSDLAQCPVSIVDVGGIDATDPNPTRHLEKINGIERRIELVTDAMPNGADLVVAGLADRDQQERLRLLTASGPHYAPGLLASASTRLTGVAQLSDITATILQRGGVQPKTEIGGRALSVVPSANNSESTAASKLTVLTDIDTKADAMHRIVAPFLTIWLVGTALAMLVLWVVIRRARPWNRRFTRARVLRLVRLIGLGSAAMPAATFLANIVPWWRWSTNSAVLVALLLVLVLVISSVLTLVCLKGPWSSSALGPLAAMSAITAGVIGIDLLTGSRLQISSIFGLQPLVGGRFYGMGNVAFALYAAAVLLLCAALAHALVRRSAPRLAVFAVVVVGGVALAVDVLPAWGADFGGPIALVPALGFLLMGVMGWRTSVRNISVVLLVAALVVGLVSYLDWRRPDAERSHPGRFLQTVIDGGAWDVLSRKLWANVELAIAMPVLLVVVVALMAVAVMIVLRPGILGTEPLRRLLEEAPLMRRGLLSVIVMSVIGFLTNDSGAAIPPVAAIFTVPLVVSAVMHFLSIEARNAPVRRRRDRHHL</sequence>
<keyword evidence="1" id="KW-0812">Transmembrane</keyword>
<evidence type="ECO:0000313" key="3">
    <source>
        <dbReference type="Proteomes" id="UP001500730"/>
    </source>
</evidence>
<keyword evidence="1" id="KW-1133">Transmembrane helix</keyword>
<feature type="transmembrane region" description="Helical" evidence="1">
    <location>
        <begin position="667"/>
        <end position="685"/>
    </location>
</feature>
<accession>A0ABN3LPP5</accession>
<keyword evidence="3" id="KW-1185">Reference proteome</keyword>
<feature type="transmembrane region" description="Helical" evidence="1">
    <location>
        <begin position="490"/>
        <end position="511"/>
    </location>
</feature>